<keyword evidence="5 6" id="KW-0472">Membrane</keyword>
<evidence type="ECO:0000256" key="3">
    <source>
        <dbReference type="ARBA" id="ARBA00022692"/>
    </source>
</evidence>
<gene>
    <name evidence="7" type="ordered locus">A2cp1_4442</name>
</gene>
<evidence type="ECO:0000256" key="4">
    <source>
        <dbReference type="ARBA" id="ARBA00022989"/>
    </source>
</evidence>
<feature type="transmembrane region" description="Helical" evidence="6">
    <location>
        <begin position="156"/>
        <end position="180"/>
    </location>
</feature>
<dbReference type="AlphaFoldDB" id="B8JCN9"/>
<evidence type="ECO:0000313" key="8">
    <source>
        <dbReference type="Proteomes" id="UP000007089"/>
    </source>
</evidence>
<keyword evidence="2" id="KW-1003">Cell membrane</keyword>
<dbReference type="GO" id="GO:0005886">
    <property type="term" value="C:plasma membrane"/>
    <property type="evidence" value="ECO:0007669"/>
    <property type="project" value="UniProtKB-SubCell"/>
</dbReference>
<proteinExistence type="predicted"/>
<reference evidence="7" key="1">
    <citation type="submission" date="2009-01" db="EMBL/GenBank/DDBJ databases">
        <title>Complete sequence of Anaeromyxobacter dehalogenans 2CP-1.</title>
        <authorList>
            <consortium name="US DOE Joint Genome Institute"/>
            <person name="Lucas S."/>
            <person name="Copeland A."/>
            <person name="Lapidus A."/>
            <person name="Glavina del Rio T."/>
            <person name="Dalin E."/>
            <person name="Tice H."/>
            <person name="Bruce D."/>
            <person name="Goodwin L."/>
            <person name="Pitluck S."/>
            <person name="Saunders E."/>
            <person name="Brettin T."/>
            <person name="Detter J.C."/>
            <person name="Han C."/>
            <person name="Larimer F."/>
            <person name="Land M."/>
            <person name="Hauser L."/>
            <person name="Kyrpides N."/>
            <person name="Ovchinnikova G."/>
            <person name="Beliaev A.S."/>
            <person name="Richardson P."/>
        </authorList>
    </citation>
    <scope>NUCLEOTIDE SEQUENCE</scope>
    <source>
        <strain evidence="7">2CP-1</strain>
    </source>
</reference>
<evidence type="ECO:0000256" key="5">
    <source>
        <dbReference type="ARBA" id="ARBA00023136"/>
    </source>
</evidence>
<dbReference type="EMBL" id="CP001359">
    <property type="protein sequence ID" value="ACL67759.1"/>
    <property type="molecule type" value="Genomic_DNA"/>
</dbReference>
<sequence length="398" mass="41074">MLVGSGLRIGLQAIVFVILARVLGATGFGSFAAILALCTLLAPFVELGAYSLVVRDIARGTAVSRAVGDALLVAALTTPLAFGALLLLLLLILPGAPWAVGLALGGAAFVGARLATVFRAVCVACGRPKLIAVMEAGQGAVQLAGVAILYRMNGTVSMWAVLYFGQSLIVGACCLAWLIVRWGRPRCEWGMLRERLRDGVHFAVALSAQSAYGDLDKTVLARVSSFEAVGVYAAAQRVVNVGFVPVTALLGAIYPKFFSAGERGIGHARAVALKLAMPIVAYSIVAGAVLWLFADPIAQLLGGGFGETAGALRGMTPLLLVQSLAYPFADALTGSGNQKVRSAVQVGTLALSLGLNIALDPHFGWRGAVTSGFISQAVALGTFAWGAPRLIGSRVSKG</sequence>
<keyword evidence="3 6" id="KW-0812">Transmembrane</keyword>
<name>B8JCN9_ANAD2</name>
<feature type="transmembrane region" description="Helical" evidence="6">
    <location>
        <begin position="34"/>
        <end position="54"/>
    </location>
</feature>
<dbReference type="KEGG" id="acp:A2cp1_4442"/>
<dbReference type="PANTHER" id="PTHR30250:SF11">
    <property type="entry name" value="O-ANTIGEN TRANSPORTER-RELATED"/>
    <property type="match status" value="1"/>
</dbReference>
<keyword evidence="4 6" id="KW-1133">Transmembrane helix</keyword>
<dbReference type="InterPro" id="IPR050833">
    <property type="entry name" value="Poly_Biosynth_Transport"/>
</dbReference>
<evidence type="ECO:0000313" key="7">
    <source>
        <dbReference type="EMBL" id="ACL67759.1"/>
    </source>
</evidence>
<feature type="transmembrane region" description="Helical" evidence="6">
    <location>
        <begin position="130"/>
        <end position="150"/>
    </location>
</feature>
<dbReference type="HOGENOM" id="CLU_022017_6_4_7"/>
<dbReference type="Proteomes" id="UP000007089">
    <property type="component" value="Chromosome"/>
</dbReference>
<dbReference type="PANTHER" id="PTHR30250">
    <property type="entry name" value="PST FAMILY PREDICTED COLANIC ACID TRANSPORTER"/>
    <property type="match status" value="1"/>
</dbReference>
<feature type="transmembrane region" description="Helical" evidence="6">
    <location>
        <begin position="271"/>
        <end position="294"/>
    </location>
</feature>
<feature type="transmembrane region" description="Helical" evidence="6">
    <location>
        <begin position="98"/>
        <end position="118"/>
    </location>
</feature>
<keyword evidence="8" id="KW-1185">Reference proteome</keyword>
<protein>
    <submittedName>
        <fullName evidence="7">Polysaccharide biosynthesis protein</fullName>
    </submittedName>
</protein>
<accession>B8JCN9</accession>
<evidence type="ECO:0000256" key="1">
    <source>
        <dbReference type="ARBA" id="ARBA00004651"/>
    </source>
</evidence>
<feature type="transmembrane region" description="Helical" evidence="6">
    <location>
        <begin position="66"/>
        <end position="92"/>
    </location>
</feature>
<dbReference type="Pfam" id="PF01943">
    <property type="entry name" value="Polysacc_synt"/>
    <property type="match status" value="1"/>
</dbReference>
<comment type="subcellular location">
    <subcellularLocation>
        <location evidence="1">Cell membrane</location>
        <topology evidence="1">Multi-pass membrane protein</topology>
    </subcellularLocation>
</comment>
<evidence type="ECO:0000256" key="6">
    <source>
        <dbReference type="SAM" id="Phobius"/>
    </source>
</evidence>
<organism evidence="7 8">
    <name type="scientific">Anaeromyxobacter dehalogenans (strain ATCC BAA-258 / DSM 21875 / 2CP-1)</name>
    <dbReference type="NCBI Taxonomy" id="455488"/>
    <lineage>
        <taxon>Bacteria</taxon>
        <taxon>Pseudomonadati</taxon>
        <taxon>Myxococcota</taxon>
        <taxon>Myxococcia</taxon>
        <taxon>Myxococcales</taxon>
        <taxon>Cystobacterineae</taxon>
        <taxon>Anaeromyxobacteraceae</taxon>
        <taxon>Anaeromyxobacter</taxon>
    </lineage>
</organism>
<evidence type="ECO:0000256" key="2">
    <source>
        <dbReference type="ARBA" id="ARBA00022475"/>
    </source>
</evidence>
<dbReference type="InterPro" id="IPR002797">
    <property type="entry name" value="Polysacc_synth"/>
</dbReference>